<organism evidence="1">
    <name type="scientific">Firmicutes phage HS08</name>
    <dbReference type="NCBI Taxonomy" id="3056391"/>
    <lineage>
        <taxon>Viruses</taxon>
    </lineage>
</organism>
<proteinExistence type="predicted"/>
<dbReference type="EMBL" id="OQ890315">
    <property type="protein sequence ID" value="WLJ25734.1"/>
    <property type="molecule type" value="Genomic_DNA"/>
</dbReference>
<protein>
    <submittedName>
        <fullName evidence="1">Uncharacterized protein</fullName>
    </submittedName>
</protein>
<evidence type="ECO:0000313" key="1">
    <source>
        <dbReference type="EMBL" id="WLJ25734.1"/>
    </source>
</evidence>
<reference evidence="1" key="1">
    <citation type="submission" date="2023-04" db="EMBL/GenBank/DDBJ databases">
        <title>The human skin virome in hidradenitis suppurativa patients.</title>
        <authorList>
            <person name="Jansen D."/>
        </authorList>
    </citation>
    <scope>NUCLEOTIDE SEQUENCE</scope>
    <source>
        <strain evidence="1">VC3_JansenPhageE</strain>
    </source>
</reference>
<name>A0AA50AEN8_9VIRU</name>
<accession>A0AA50AEN8</accession>
<sequence>MKDDIKKLTNVLKIIIVLRIFNILLNLLELFR</sequence>